<evidence type="ECO:0000259" key="4">
    <source>
        <dbReference type="Pfam" id="PF13968"/>
    </source>
</evidence>
<protein>
    <submittedName>
        <fullName evidence="5">Uncharacterized protein</fullName>
    </submittedName>
</protein>
<keyword evidence="2" id="KW-0472">Membrane</keyword>
<keyword evidence="6" id="KW-1185">Reference proteome</keyword>
<dbReference type="EMBL" id="CM018046">
    <property type="protein sequence ID" value="KAA8526873.1"/>
    <property type="molecule type" value="Genomic_DNA"/>
</dbReference>
<dbReference type="InterPro" id="IPR007658">
    <property type="entry name" value="DUF594"/>
</dbReference>
<dbReference type="PANTHER" id="PTHR31325">
    <property type="entry name" value="OS01G0798800 PROTEIN-RELATED"/>
    <property type="match status" value="1"/>
</dbReference>
<feature type="region of interest" description="Disordered" evidence="1">
    <location>
        <begin position="223"/>
        <end position="255"/>
    </location>
</feature>
<keyword evidence="2" id="KW-0812">Transmembrane</keyword>
<dbReference type="Pfam" id="PF03109">
    <property type="entry name" value="ABC1"/>
    <property type="match status" value="1"/>
</dbReference>
<name>A0A5J5A7J6_9ASTE</name>
<feature type="compositionally biased region" description="Basic residues" evidence="1">
    <location>
        <begin position="232"/>
        <end position="248"/>
    </location>
</feature>
<dbReference type="InterPro" id="IPR025315">
    <property type="entry name" value="DUF4220"/>
</dbReference>
<dbReference type="AlphaFoldDB" id="A0A5J5A7J6"/>
<feature type="transmembrane region" description="Helical" evidence="2">
    <location>
        <begin position="565"/>
        <end position="583"/>
    </location>
</feature>
<organism evidence="5 6">
    <name type="scientific">Nyssa sinensis</name>
    <dbReference type="NCBI Taxonomy" id="561372"/>
    <lineage>
        <taxon>Eukaryota</taxon>
        <taxon>Viridiplantae</taxon>
        <taxon>Streptophyta</taxon>
        <taxon>Embryophyta</taxon>
        <taxon>Tracheophyta</taxon>
        <taxon>Spermatophyta</taxon>
        <taxon>Magnoliopsida</taxon>
        <taxon>eudicotyledons</taxon>
        <taxon>Gunneridae</taxon>
        <taxon>Pentapetalae</taxon>
        <taxon>asterids</taxon>
        <taxon>Cornales</taxon>
        <taxon>Nyssaceae</taxon>
        <taxon>Nyssa</taxon>
    </lineage>
</organism>
<reference evidence="5 6" key="1">
    <citation type="submission" date="2019-09" db="EMBL/GenBank/DDBJ databases">
        <title>A chromosome-level genome assembly of the Chinese tupelo Nyssa sinensis.</title>
        <authorList>
            <person name="Yang X."/>
            <person name="Kang M."/>
            <person name="Yang Y."/>
            <person name="Xiong H."/>
            <person name="Wang M."/>
            <person name="Zhang Z."/>
            <person name="Wang Z."/>
            <person name="Wu H."/>
            <person name="Ma T."/>
            <person name="Liu J."/>
            <person name="Xi Z."/>
        </authorList>
    </citation>
    <scope>NUCLEOTIDE SEQUENCE [LARGE SCALE GENOMIC DNA]</scope>
    <source>
        <strain evidence="5">J267</strain>
        <tissue evidence="5">Leaf</tissue>
    </source>
</reference>
<evidence type="ECO:0000313" key="6">
    <source>
        <dbReference type="Proteomes" id="UP000325577"/>
    </source>
</evidence>
<feature type="transmembrane region" description="Helical" evidence="2">
    <location>
        <begin position="595"/>
        <end position="618"/>
    </location>
</feature>
<sequence length="979" mass="113191">MSRWKDVSFPKPLYPLVHPAVLVETFEHGESILHYVDELEGHENIKSALAHIGTHALLKMLLVDNFIHADMHPGNILVRASQSKASHKQLFKSKPHVIFLDVGMTAELSKKDQVNLLEFFKAVALRDGRTAAECTLKLSKQQNCPNPEAFIEEVEKSFDYWGSAEGDYFHPAECMQQLLEQVRRHRVNIDGNACTVMVTTLVLEGWQRKLDPEYDVMSTLKTLQQQQSSQQQRRRRRKRRRRRRRRRCSCTGAKKGNQKCNMDFRIPKRAKQVWDEWNIRIAVLVSLFFQVVLIFTATSRKRTGHIIVNMIIWSAYLLADWVAAFSVGLISNGQGNDCDKNEVNEGLAAFWAPFLLLHLGGPDTITAFSLEDNELWIRHALGLVIQVVAVVYVFSQSLVNDFWIPTVLLIIAGTIKYFERTRALYLACLGNFKNKMLPKPDAGPNYAQLMEEYTAKETAQVPVQIVIEPEPEKDLPVIPDFNKVETDSTNILDDVEIVEKGYKFFKTFKGLIVDLMFSFHERNESRNFFFERNSKDAFKVMEVELNFMYDVLYTKMDVVHTKFAYFRRLLCSALIVISFQRFASHHKHKIHHFDIAITYTLLIGAIGLDLVALFKLVFSDWTIVLRKRAKSFISDVRDKLTVEKRCRWSKSISQHSLISYCLKEKEGFKWFDKAADFFGLKEFLDEIQYKKTKPVEDNLKRFIFSELRAKAEYAKDSKIAKEIYSVRGDWAISQYTCHYPSIVSSVSEVVEYDESLLRWHIATELCYFTTMNENDPNREFCKLLSEYMFYLLVMRPTMMSAVAGIGQIRFGDTCQEAKKFFRKGKSISKTPILTALMTTVQNCFGYIYEKMKKCSCRSQSQLEEEKRRVACEKLLAVNTVVRPIEVKGDRSKSVLFDACMLAKDLQKLNKQKMWEMMSKVWVELLSYAASHCRANTHAQQLSKGGELITFVWLLMAHFGLGEHFRIEAGHARAKLIVEK</sequence>
<evidence type="ECO:0000256" key="2">
    <source>
        <dbReference type="SAM" id="Phobius"/>
    </source>
</evidence>
<accession>A0A5J5A7J6</accession>
<proteinExistence type="predicted"/>
<evidence type="ECO:0000259" key="3">
    <source>
        <dbReference type="Pfam" id="PF03109"/>
    </source>
</evidence>
<dbReference type="Pfam" id="PF13968">
    <property type="entry name" value="DUF4220"/>
    <property type="match status" value="1"/>
</dbReference>
<evidence type="ECO:0000313" key="5">
    <source>
        <dbReference type="EMBL" id="KAA8526873.1"/>
    </source>
</evidence>
<dbReference type="Proteomes" id="UP000325577">
    <property type="component" value="Linkage Group LG3"/>
</dbReference>
<feature type="transmembrane region" description="Helical" evidence="2">
    <location>
        <begin position="350"/>
        <end position="368"/>
    </location>
</feature>
<feature type="transmembrane region" description="Helical" evidence="2">
    <location>
        <begin position="401"/>
        <end position="418"/>
    </location>
</feature>
<feature type="transmembrane region" description="Helical" evidence="2">
    <location>
        <begin position="277"/>
        <end position="298"/>
    </location>
</feature>
<feature type="domain" description="DUF4220" evidence="4">
    <location>
        <begin position="313"/>
        <end position="660"/>
    </location>
</feature>
<feature type="transmembrane region" description="Helical" evidence="2">
    <location>
        <begin position="310"/>
        <end position="330"/>
    </location>
</feature>
<dbReference type="InterPro" id="IPR004147">
    <property type="entry name" value="ABC1_dom"/>
</dbReference>
<keyword evidence="2" id="KW-1133">Transmembrane helix</keyword>
<gene>
    <name evidence="5" type="ORF">F0562_008898</name>
</gene>
<feature type="transmembrane region" description="Helical" evidence="2">
    <location>
        <begin position="375"/>
        <end position="395"/>
    </location>
</feature>
<feature type="domain" description="ABC1 atypical kinase-like" evidence="3">
    <location>
        <begin position="3"/>
        <end position="133"/>
    </location>
</feature>
<dbReference type="OrthoDB" id="1689146at2759"/>
<dbReference type="Pfam" id="PF04578">
    <property type="entry name" value="DUF594"/>
    <property type="match status" value="1"/>
</dbReference>
<evidence type="ECO:0000256" key="1">
    <source>
        <dbReference type="SAM" id="MobiDB-lite"/>
    </source>
</evidence>